<dbReference type="AlphaFoldDB" id="A0A0X1KSV1"/>
<evidence type="ECO:0000256" key="2">
    <source>
        <dbReference type="ARBA" id="ARBA00006464"/>
    </source>
</evidence>
<evidence type="ECO:0000256" key="5">
    <source>
        <dbReference type="ARBA" id="ARBA00022989"/>
    </source>
</evidence>
<dbReference type="Proteomes" id="UP000077469">
    <property type="component" value="Chromosome"/>
</dbReference>
<dbReference type="InterPro" id="IPR003362">
    <property type="entry name" value="Bact_transf"/>
</dbReference>
<organism evidence="9 10">
    <name type="scientific">Pseudothermotoga hypogea DSM 11164 = NBRC 106472</name>
    <dbReference type="NCBI Taxonomy" id="1123384"/>
    <lineage>
        <taxon>Bacteria</taxon>
        <taxon>Thermotogati</taxon>
        <taxon>Thermotogota</taxon>
        <taxon>Thermotogae</taxon>
        <taxon>Thermotogales</taxon>
        <taxon>Thermotogaceae</taxon>
        <taxon>Pseudothermotoga</taxon>
    </lineage>
</organism>
<proteinExistence type="inferred from homology"/>
<evidence type="ECO:0000256" key="3">
    <source>
        <dbReference type="ARBA" id="ARBA00022679"/>
    </source>
</evidence>
<comment type="similarity">
    <text evidence="2">Belongs to the bacterial sugar transferase family.</text>
</comment>
<evidence type="ECO:0000256" key="1">
    <source>
        <dbReference type="ARBA" id="ARBA00004141"/>
    </source>
</evidence>
<evidence type="ECO:0000313" key="10">
    <source>
        <dbReference type="Proteomes" id="UP000077469"/>
    </source>
</evidence>
<feature type="transmembrane region" description="Helical" evidence="7">
    <location>
        <begin position="53"/>
        <end position="74"/>
    </location>
</feature>
<sequence length="406" mass="47490">MFLVFLNFVSLFLLYKLFESTVYSIVFSLLAILFLYTFRAYDLENLESYTEQLIRTLLSTATSFVPILIFNALIDDHVPKHAFLLNLMINTLVLPILNVSFYRLTRKDKPITYLVVGKREDFEGFLQVIEKETNHRYIFAEYVNPSVDLLSQKAKYYDAVLVADQRLSDVVKKASLKNIEYLPTFVEKVLQRIPVEIVQRYREFYELSLQTVKTRSPAKRVIDVVVSIVALVLTSPIMLIIALCILIEDGRPIIFKQRRIGKDGKPFTVYKFRTMRNSQTSQAKYATHEQDRILKIGHIIRPYRLDELPQFINVLKGDMSVVGPRPEWIDLANEYSQKIPYYDFRHIVKPGITGWAQIKYKYSSSVEEAKEKLSYDLYYVKNRTIFLDLKIMLHTLEAIIFRRGAK</sequence>
<evidence type="ECO:0000259" key="8">
    <source>
        <dbReference type="Pfam" id="PF02397"/>
    </source>
</evidence>
<dbReference type="InterPro" id="IPR017475">
    <property type="entry name" value="EPS_sugar_tfrase"/>
</dbReference>
<dbReference type="PANTHER" id="PTHR30576">
    <property type="entry name" value="COLANIC BIOSYNTHESIS UDP-GLUCOSE LIPID CARRIER TRANSFERASE"/>
    <property type="match status" value="1"/>
</dbReference>
<dbReference type="GO" id="GO:0016780">
    <property type="term" value="F:phosphotransferase activity, for other substituted phosphate groups"/>
    <property type="evidence" value="ECO:0007669"/>
    <property type="project" value="TreeGrafter"/>
</dbReference>
<feature type="transmembrane region" description="Helical" evidence="7">
    <location>
        <begin position="20"/>
        <end position="41"/>
    </location>
</feature>
<dbReference type="STRING" id="1123384.AJ81_08860"/>
<dbReference type="PANTHER" id="PTHR30576:SF0">
    <property type="entry name" value="UNDECAPRENYL-PHOSPHATE N-ACETYLGALACTOSAMINYL 1-PHOSPHATE TRANSFERASE-RELATED"/>
    <property type="match status" value="1"/>
</dbReference>
<comment type="subcellular location">
    <subcellularLocation>
        <location evidence="1">Membrane</location>
        <topology evidence="1">Multi-pass membrane protein</topology>
    </subcellularLocation>
</comment>
<name>A0A0X1KSV1_9THEM</name>
<keyword evidence="10" id="KW-1185">Reference proteome</keyword>
<protein>
    <submittedName>
        <fullName evidence="9">Polyprenyl glycosylphosphotransferase</fullName>
    </submittedName>
</protein>
<keyword evidence="6 7" id="KW-0472">Membrane</keyword>
<gene>
    <name evidence="9" type="ORF">AJ81_08860</name>
</gene>
<keyword evidence="4 7" id="KW-0812">Transmembrane</keyword>
<feature type="domain" description="Bacterial sugar transferase" evidence="8">
    <location>
        <begin position="219"/>
        <end position="400"/>
    </location>
</feature>
<evidence type="ECO:0000256" key="6">
    <source>
        <dbReference type="ARBA" id="ARBA00023136"/>
    </source>
</evidence>
<dbReference type="GO" id="GO:0016020">
    <property type="term" value="C:membrane"/>
    <property type="evidence" value="ECO:0007669"/>
    <property type="project" value="UniProtKB-SubCell"/>
</dbReference>
<accession>A0A0X1KSV1</accession>
<feature type="transmembrane region" description="Helical" evidence="7">
    <location>
        <begin position="80"/>
        <end position="101"/>
    </location>
</feature>
<keyword evidence="5 7" id="KW-1133">Transmembrane helix</keyword>
<dbReference type="RefSeq" id="WP_051368976.1">
    <property type="nucleotide sequence ID" value="NC_022795.1"/>
</dbReference>
<reference evidence="9 10" key="1">
    <citation type="submission" date="2014-01" db="EMBL/GenBank/DDBJ databases">
        <title>Genome sequencing of Thermotog hypogea.</title>
        <authorList>
            <person name="Zhang X."/>
            <person name="Alvare G."/>
            <person name="Fristensky B."/>
            <person name="Chen L."/>
            <person name="Suen T."/>
            <person name="Chen Q."/>
            <person name="Ma K."/>
        </authorList>
    </citation>
    <scope>NUCLEOTIDE SEQUENCE [LARGE SCALE GENOMIC DNA]</scope>
    <source>
        <strain evidence="9 10">DSM 11164</strain>
    </source>
</reference>
<feature type="transmembrane region" description="Helical" evidence="7">
    <location>
        <begin position="221"/>
        <end position="248"/>
    </location>
</feature>
<keyword evidence="3 9" id="KW-0808">Transferase</keyword>
<evidence type="ECO:0000313" key="9">
    <source>
        <dbReference type="EMBL" id="AJC74265.1"/>
    </source>
</evidence>
<dbReference type="PATRIC" id="fig|1123384.7.peg.1778"/>
<dbReference type="EMBL" id="CP007141">
    <property type="protein sequence ID" value="AJC74265.1"/>
    <property type="molecule type" value="Genomic_DNA"/>
</dbReference>
<dbReference type="Pfam" id="PF02397">
    <property type="entry name" value="Bac_transf"/>
    <property type="match status" value="1"/>
</dbReference>
<evidence type="ECO:0000256" key="7">
    <source>
        <dbReference type="SAM" id="Phobius"/>
    </source>
</evidence>
<evidence type="ECO:0000256" key="4">
    <source>
        <dbReference type="ARBA" id="ARBA00022692"/>
    </source>
</evidence>
<dbReference type="KEGG" id="phy:AJ81_08860"/>
<dbReference type="NCBIfam" id="TIGR03025">
    <property type="entry name" value="EPS_sugtrans"/>
    <property type="match status" value="1"/>
</dbReference>
<dbReference type="PaxDb" id="1123384-AJ81_08860"/>